<dbReference type="EC" id="2.1.1.171" evidence="3"/>
<dbReference type="PIRSF" id="PIRSF004553">
    <property type="entry name" value="CHP00095"/>
    <property type="match status" value="1"/>
</dbReference>
<dbReference type="InterPro" id="IPR002052">
    <property type="entry name" value="DNA_methylase_N6_adenine_CS"/>
</dbReference>
<dbReference type="PANTHER" id="PTHR43542">
    <property type="entry name" value="METHYLTRANSFERASE"/>
    <property type="match status" value="1"/>
</dbReference>
<organism evidence="3">
    <name type="scientific">Gulosibacter sediminis</name>
    <dbReference type="NCBI Taxonomy" id="1729695"/>
    <lineage>
        <taxon>Bacteria</taxon>
        <taxon>Bacillati</taxon>
        <taxon>Actinomycetota</taxon>
        <taxon>Actinomycetes</taxon>
        <taxon>Micrococcales</taxon>
        <taxon>Microbacteriaceae</taxon>
        <taxon>Gulosibacter</taxon>
    </lineage>
</organism>
<dbReference type="SUPFAM" id="SSF53335">
    <property type="entry name" value="S-adenosyl-L-methionine-dependent methyltransferases"/>
    <property type="match status" value="1"/>
</dbReference>
<dbReference type="Gene3D" id="3.40.50.150">
    <property type="entry name" value="Vaccinia Virus protein VP39"/>
    <property type="match status" value="1"/>
</dbReference>
<evidence type="ECO:0000256" key="2">
    <source>
        <dbReference type="ARBA" id="ARBA00022679"/>
    </source>
</evidence>
<evidence type="ECO:0000313" key="3">
    <source>
        <dbReference type="EMBL" id="UQN15344.1"/>
    </source>
</evidence>
<protein>
    <submittedName>
        <fullName evidence="3">16S rRNA (Guanine(966)-N(2))-methyltransferase RsmD</fullName>
        <ecNumber evidence="3">2.1.1.171</ecNumber>
    </submittedName>
</protein>
<accession>A0ABY4MZY8</accession>
<dbReference type="NCBIfam" id="TIGR00095">
    <property type="entry name" value="16S rRNA (guanine(966)-N(2))-methyltransferase RsmD"/>
    <property type="match status" value="1"/>
</dbReference>
<gene>
    <name evidence="3" type="primary">rsmD</name>
    <name evidence="3" type="ORF">M3M28_02425</name>
</gene>
<evidence type="ECO:0000256" key="1">
    <source>
        <dbReference type="ARBA" id="ARBA00022603"/>
    </source>
</evidence>
<dbReference type="CDD" id="cd02440">
    <property type="entry name" value="AdoMet_MTases"/>
    <property type="match status" value="1"/>
</dbReference>
<dbReference type="PROSITE" id="PS00092">
    <property type="entry name" value="N6_MTASE"/>
    <property type="match status" value="1"/>
</dbReference>
<dbReference type="Pfam" id="PF03602">
    <property type="entry name" value="Cons_hypoth95"/>
    <property type="match status" value="1"/>
</dbReference>
<dbReference type="InterPro" id="IPR004398">
    <property type="entry name" value="RNA_MeTrfase_RsmD"/>
</dbReference>
<dbReference type="InterPro" id="IPR029063">
    <property type="entry name" value="SAM-dependent_MTases_sf"/>
</dbReference>
<reference evidence="3" key="1">
    <citation type="submission" date="2022-05" db="EMBL/GenBank/DDBJ databases">
        <title>Complete genome sequence of toluene-degrading Gulosibacter sediminis strain ACHW.36C.</title>
        <authorList>
            <person name="Wai A.C."/>
            <person name="Lai G.K."/>
            <person name="Griffin S.D."/>
            <person name="Leung F.C."/>
        </authorList>
    </citation>
    <scope>NUCLEOTIDE SEQUENCE [LARGE SCALE GENOMIC DNA]</scope>
    <source>
        <strain evidence="3">ACHW.36C</strain>
    </source>
</reference>
<keyword evidence="2 3" id="KW-0808">Transferase</keyword>
<sequence>MTRIIGGQAAAVRLEVPPRGTRPTSDKVREAMFSTLDSAFELDGARVLDLYAGTGALGLEALSRGAESVVLVEKSEQASRLLRANARAVSRQLPRASASVETSAVARWLARGIGEFDLVFIDPPYDVATATVHAELELLLPLLSPDALVVVERSSRSDAIEAPEGYALWRQKDYGETVLRYFELASR</sequence>
<dbReference type="EMBL" id="CP097160">
    <property type="protein sequence ID" value="UQN15344.1"/>
    <property type="molecule type" value="Genomic_DNA"/>
</dbReference>
<dbReference type="GO" id="GO:0052913">
    <property type="term" value="F:16S rRNA (guanine(966)-N(2))-methyltransferase activity"/>
    <property type="evidence" value="ECO:0007669"/>
    <property type="project" value="UniProtKB-EC"/>
</dbReference>
<proteinExistence type="predicted"/>
<dbReference type="PANTHER" id="PTHR43542:SF1">
    <property type="entry name" value="METHYLTRANSFERASE"/>
    <property type="match status" value="1"/>
</dbReference>
<keyword evidence="1 3" id="KW-0489">Methyltransferase</keyword>
<name>A0ABY4MZY8_9MICO</name>